<dbReference type="GeneTree" id="ENSGT00390000016548"/>
<protein>
    <submittedName>
        <fullName evidence="1">Chromosome 1 open reading frame 53</fullName>
    </submittedName>
</protein>
<reference evidence="1" key="5">
    <citation type="submission" date="2025-09" db="UniProtKB">
        <authorList>
            <consortium name="Ensembl"/>
        </authorList>
    </citation>
    <scope>IDENTIFICATION</scope>
</reference>
<evidence type="ECO:0000313" key="2">
    <source>
        <dbReference type="Proteomes" id="UP000314986"/>
    </source>
</evidence>
<dbReference type="AlphaFoldDB" id="A0A4W3I5Z2"/>
<dbReference type="InterPro" id="IPR040807">
    <property type="entry name" value="DUF5522"/>
</dbReference>
<reference evidence="2" key="3">
    <citation type="journal article" date="2014" name="Nature">
        <title>Elephant shark genome provides unique insights into gnathostome evolution.</title>
        <authorList>
            <consortium name="International Elephant Shark Genome Sequencing Consortium"/>
            <person name="Venkatesh B."/>
            <person name="Lee A.P."/>
            <person name="Ravi V."/>
            <person name="Maurya A.K."/>
            <person name="Lian M.M."/>
            <person name="Swann J.B."/>
            <person name="Ohta Y."/>
            <person name="Flajnik M.F."/>
            <person name="Sutoh Y."/>
            <person name="Kasahara M."/>
            <person name="Hoon S."/>
            <person name="Gangu V."/>
            <person name="Roy S.W."/>
            <person name="Irimia M."/>
            <person name="Korzh V."/>
            <person name="Kondrychyn I."/>
            <person name="Lim Z.W."/>
            <person name="Tay B.H."/>
            <person name="Tohari S."/>
            <person name="Kong K.W."/>
            <person name="Ho S."/>
            <person name="Lorente-Galdos B."/>
            <person name="Quilez J."/>
            <person name="Marques-Bonet T."/>
            <person name="Raney B.J."/>
            <person name="Ingham P.W."/>
            <person name="Tay A."/>
            <person name="Hillier L.W."/>
            <person name="Minx P."/>
            <person name="Boehm T."/>
            <person name="Wilson R.K."/>
            <person name="Brenner S."/>
            <person name="Warren W.C."/>
        </authorList>
    </citation>
    <scope>NUCLEOTIDE SEQUENCE [LARGE SCALE GENOMIC DNA]</scope>
</reference>
<dbReference type="Pfam" id="PF17653">
    <property type="entry name" value="DUF5522"/>
    <property type="match status" value="1"/>
</dbReference>
<reference evidence="2" key="1">
    <citation type="journal article" date="2006" name="Science">
        <title>Ancient noncoding elements conserved in the human genome.</title>
        <authorList>
            <person name="Venkatesh B."/>
            <person name="Kirkness E.F."/>
            <person name="Loh Y.H."/>
            <person name="Halpern A.L."/>
            <person name="Lee A.P."/>
            <person name="Johnson J."/>
            <person name="Dandona N."/>
            <person name="Viswanathan L.D."/>
            <person name="Tay A."/>
            <person name="Venter J.C."/>
            <person name="Strausberg R.L."/>
            <person name="Brenner S."/>
        </authorList>
    </citation>
    <scope>NUCLEOTIDE SEQUENCE [LARGE SCALE GENOMIC DNA]</scope>
</reference>
<organism evidence="1 2">
    <name type="scientific">Callorhinchus milii</name>
    <name type="common">Ghost shark</name>
    <dbReference type="NCBI Taxonomy" id="7868"/>
    <lineage>
        <taxon>Eukaryota</taxon>
        <taxon>Metazoa</taxon>
        <taxon>Chordata</taxon>
        <taxon>Craniata</taxon>
        <taxon>Vertebrata</taxon>
        <taxon>Chondrichthyes</taxon>
        <taxon>Holocephali</taxon>
        <taxon>Chimaeriformes</taxon>
        <taxon>Callorhinchidae</taxon>
        <taxon>Callorhinchus</taxon>
    </lineage>
</organism>
<name>A0A4W3I5Z2_CALMI</name>
<dbReference type="Proteomes" id="UP000314986">
    <property type="component" value="Unassembled WGS sequence"/>
</dbReference>
<dbReference type="PANTHER" id="PTHR21037:SF2">
    <property type="entry name" value="SIMILAR TO NOVEL PROTEIN"/>
    <property type="match status" value="1"/>
</dbReference>
<proteinExistence type="predicted"/>
<reference evidence="1" key="4">
    <citation type="submission" date="2025-08" db="UniProtKB">
        <authorList>
            <consortium name="Ensembl"/>
        </authorList>
    </citation>
    <scope>IDENTIFICATION</scope>
</reference>
<sequence length="118" mass="13429">MEGTLYKMWDTIHNQRLNNNNNNHHHALKVEEIRTSEFSAPTMIAIACSQNNVSPLCVILQAGQQTYADPESGYLVFTRLAHLQRGKCCGSACRHCPYGQVNVKDPSKRKRFNAMFYV</sequence>
<accession>A0A4W3I5Z2</accession>
<keyword evidence="2" id="KW-1185">Reference proteome</keyword>
<dbReference type="Ensembl" id="ENSCMIT00000024594.1">
    <property type="protein sequence ID" value="ENSCMIP00000024187.1"/>
    <property type="gene ID" value="ENSCMIG00000010753.1"/>
</dbReference>
<dbReference type="InParanoid" id="A0A4W3I5Z2"/>
<reference evidence="2" key="2">
    <citation type="journal article" date="2007" name="PLoS Biol.">
        <title>Survey sequencing and comparative analysis of the elephant shark (Callorhinchus milii) genome.</title>
        <authorList>
            <person name="Venkatesh B."/>
            <person name="Kirkness E.F."/>
            <person name="Loh Y.H."/>
            <person name="Halpern A.L."/>
            <person name="Lee A.P."/>
            <person name="Johnson J."/>
            <person name="Dandona N."/>
            <person name="Viswanathan L.D."/>
            <person name="Tay A."/>
            <person name="Venter J.C."/>
            <person name="Strausberg R.L."/>
            <person name="Brenner S."/>
        </authorList>
    </citation>
    <scope>NUCLEOTIDE SEQUENCE [LARGE SCALE GENOMIC DNA]</scope>
</reference>
<dbReference type="PANTHER" id="PTHR21037">
    <property type="entry name" value="39S RIBOSOMAL PROTEIN L14, MITOCHONDRIAL"/>
    <property type="match status" value="1"/>
</dbReference>
<evidence type="ECO:0000313" key="1">
    <source>
        <dbReference type="Ensembl" id="ENSCMIP00000024187.1"/>
    </source>
</evidence>